<dbReference type="PROSITE" id="PS51294">
    <property type="entry name" value="HTH_MYB"/>
    <property type="match status" value="2"/>
</dbReference>
<evidence type="ECO:0000259" key="3">
    <source>
        <dbReference type="PROSITE" id="PS51294"/>
    </source>
</evidence>
<dbReference type="Proteomes" id="UP001470230">
    <property type="component" value="Unassembled WGS sequence"/>
</dbReference>
<dbReference type="PANTHER" id="PTHR45614">
    <property type="entry name" value="MYB PROTEIN-RELATED"/>
    <property type="match status" value="1"/>
</dbReference>
<dbReference type="InterPro" id="IPR001005">
    <property type="entry name" value="SANT/Myb"/>
</dbReference>
<dbReference type="InterPro" id="IPR017930">
    <property type="entry name" value="Myb_dom"/>
</dbReference>
<dbReference type="InterPro" id="IPR050560">
    <property type="entry name" value="MYB_TF"/>
</dbReference>
<dbReference type="SUPFAM" id="SSF46689">
    <property type="entry name" value="Homeodomain-like"/>
    <property type="match status" value="2"/>
</dbReference>
<keyword evidence="5" id="KW-1185">Reference proteome</keyword>
<dbReference type="CDD" id="cd00167">
    <property type="entry name" value="SANT"/>
    <property type="match status" value="2"/>
</dbReference>
<evidence type="ECO:0008006" key="6">
    <source>
        <dbReference type="Google" id="ProtNLM"/>
    </source>
</evidence>
<evidence type="ECO:0000313" key="5">
    <source>
        <dbReference type="Proteomes" id="UP001470230"/>
    </source>
</evidence>
<gene>
    <name evidence="4" type="ORF">M9Y10_005217</name>
</gene>
<name>A0ABR2JL71_9EUKA</name>
<proteinExistence type="predicted"/>
<dbReference type="PANTHER" id="PTHR45614:SF253">
    <property type="entry name" value="CHROMOSOME UNDETERMINED SCAFFOLD_38, WHOLE GENOME SHOTGUN SEQUENCE"/>
    <property type="match status" value="1"/>
</dbReference>
<accession>A0ABR2JL71</accession>
<feature type="compositionally biased region" description="Low complexity" evidence="1">
    <location>
        <begin position="1"/>
        <end position="17"/>
    </location>
</feature>
<organism evidence="4 5">
    <name type="scientific">Tritrichomonas musculus</name>
    <dbReference type="NCBI Taxonomy" id="1915356"/>
    <lineage>
        <taxon>Eukaryota</taxon>
        <taxon>Metamonada</taxon>
        <taxon>Parabasalia</taxon>
        <taxon>Tritrichomonadida</taxon>
        <taxon>Tritrichomonadidae</taxon>
        <taxon>Tritrichomonas</taxon>
    </lineage>
</organism>
<evidence type="ECO:0000256" key="1">
    <source>
        <dbReference type="SAM" id="MobiDB-lite"/>
    </source>
</evidence>
<dbReference type="EMBL" id="JAPFFF010000011">
    <property type="protein sequence ID" value="KAK8878444.1"/>
    <property type="molecule type" value="Genomic_DNA"/>
</dbReference>
<dbReference type="Pfam" id="PF00249">
    <property type="entry name" value="Myb_DNA-binding"/>
    <property type="match status" value="2"/>
</dbReference>
<dbReference type="SMART" id="SM00717">
    <property type="entry name" value="SANT"/>
    <property type="match status" value="2"/>
</dbReference>
<reference evidence="4 5" key="1">
    <citation type="submission" date="2024-04" db="EMBL/GenBank/DDBJ databases">
        <title>Tritrichomonas musculus Genome.</title>
        <authorList>
            <person name="Alves-Ferreira E."/>
            <person name="Grigg M."/>
            <person name="Lorenzi H."/>
            <person name="Galac M."/>
        </authorList>
    </citation>
    <scope>NUCLEOTIDE SEQUENCE [LARGE SCALE GENOMIC DNA]</scope>
    <source>
        <strain evidence="4 5">EAF2021</strain>
    </source>
</reference>
<feature type="region of interest" description="Disordered" evidence="1">
    <location>
        <begin position="1"/>
        <end position="22"/>
    </location>
</feature>
<dbReference type="Gene3D" id="1.10.10.60">
    <property type="entry name" value="Homeodomain-like"/>
    <property type="match status" value="2"/>
</dbReference>
<feature type="domain" description="HTH myb-type" evidence="3">
    <location>
        <begin position="51"/>
        <end position="105"/>
    </location>
</feature>
<dbReference type="PROSITE" id="PS50090">
    <property type="entry name" value="MYB_LIKE"/>
    <property type="match status" value="2"/>
</dbReference>
<evidence type="ECO:0000259" key="2">
    <source>
        <dbReference type="PROSITE" id="PS50090"/>
    </source>
</evidence>
<feature type="domain" description="HTH myb-type" evidence="3">
    <location>
        <begin position="110"/>
        <end position="156"/>
    </location>
</feature>
<evidence type="ECO:0000313" key="4">
    <source>
        <dbReference type="EMBL" id="KAK8878444.1"/>
    </source>
</evidence>
<sequence length="249" mass="28942">MNQSNSSSPSSSPLQPLHQQIKQQNPLTTIIAASNATTVTPKNQINQVTGKKKQIRHKFTSEEDEKITRLVEEHGRDWRLVANEIPGLNSRQCRERYVFYLDPNIANQEWSEDDMQKLIELVQEYGKTWTKITQFFPNRSVINVKNQWQKMMRHKHLHMNENSNFNNTNINNRNINTNFDGTSCTNQFMMNNKPNFGTISATPSINITENIINQTIEEEDAPFFLTFDDFTADLDLVLSKTPGIEEWFF</sequence>
<dbReference type="InterPro" id="IPR009057">
    <property type="entry name" value="Homeodomain-like_sf"/>
</dbReference>
<protein>
    <recommendedName>
        <fullName evidence="6">Myb-like DNA-binding domain containing protein</fullName>
    </recommendedName>
</protein>
<comment type="caution">
    <text evidence="4">The sequence shown here is derived from an EMBL/GenBank/DDBJ whole genome shotgun (WGS) entry which is preliminary data.</text>
</comment>
<feature type="domain" description="Myb-like" evidence="2">
    <location>
        <begin position="51"/>
        <end position="101"/>
    </location>
</feature>
<feature type="domain" description="Myb-like" evidence="2">
    <location>
        <begin position="102"/>
        <end position="152"/>
    </location>
</feature>